<sequence length="246" mass="28128">MKRSAEDTEQSSSSSSSSSSNNQENKARKKRKVDQKLRKEYMRMVAAADPTTPNENVEEKVKKRTPKSIQMIMKKFGVDENSQFTKLLPKDNIIKMVTDIVINDINEPIRQLLYSYLLHYYKLEEMVKDRILVPQKNITIAEELKQLDPPGEGEQPYSEFVELLHGIMARVIKKVAGVIEGNELFSGNSVFTNALLSQITLQHNIKTGICAYLFNEMCTFAGEVFYTFFMDDNKLINMIVNKNISA</sequence>
<feature type="compositionally biased region" description="Low complexity" evidence="1">
    <location>
        <begin position="11"/>
        <end position="20"/>
    </location>
</feature>
<organism evidence="2">
    <name type="scientific">Sesarmops intermedium nimavirus</name>
    <dbReference type="NCBI Taxonomy" id="2133796"/>
    <lineage>
        <taxon>Viruses</taxon>
        <taxon>Viruses incertae sedis</taxon>
        <taxon>Naldaviricetes</taxon>
        <taxon>Nimaviridae</taxon>
    </lineage>
</organism>
<dbReference type="EMBL" id="BFCG01000003">
    <property type="protein sequence ID" value="GBG35585.1"/>
    <property type="molecule type" value="Genomic_DNA"/>
</dbReference>
<evidence type="ECO:0000256" key="1">
    <source>
        <dbReference type="SAM" id="MobiDB-lite"/>
    </source>
</evidence>
<feature type="region of interest" description="Disordered" evidence="1">
    <location>
        <begin position="1"/>
        <end position="36"/>
    </location>
</feature>
<protein>
    <submittedName>
        <fullName evidence="2">Wsv310-like protein</fullName>
    </submittedName>
</protein>
<comment type="caution">
    <text evidence="2">The sequence shown here is derived from an EMBL/GenBank/DDBJ whole genome shotgun (WGS) entry which is preliminary data.</text>
</comment>
<accession>A0A401IPN9</accession>
<name>A0A401IPN9_9VIRU</name>
<reference evidence="2" key="1">
    <citation type="journal article" date="2018" name="J. Virol.">
        <title>Crustacean Genome Exploration Reveals the Evolutionary Origin of White Spot Syndrome Virus.</title>
        <authorList>
            <person name="Kawato S."/>
            <person name="Shitara A."/>
            <person name="Wang Y."/>
            <person name="Nozaki R."/>
            <person name="Kondo H."/>
            <person name="Hirono I."/>
        </authorList>
    </citation>
    <scope>NUCLEOTIDE SEQUENCE</scope>
    <source>
        <strain evidence="2">Kochi-1</strain>
    </source>
</reference>
<proteinExistence type="predicted"/>
<evidence type="ECO:0000313" key="2">
    <source>
        <dbReference type="EMBL" id="GBG35585.1"/>
    </source>
</evidence>